<sequence>MITQRQLFLNHVAQTNDAPLALEIERAEGVYLYDKEGKSYIDLIAGISVSSLGHSHPDIIAAIQKQTNQYLHTLVYGEFILSPQVQLANLLQENLPDHLDCTYFVNSGTEATEGALKLAKRYTGRRKIISCNKSYHGSTHGSISLMSESFFTAPFRPLLPEVHHIEFNNADDLEKIDEETACVIMETVRAEIGVMPPSNNYLKKVRERCDEVGALLILDEIQVGCGRTGTLFAFEQYGIAPDILLLAKAFGGGMPLGAFVASKKMMDSFTNNPFLGHITTFGGHPVCCAAGLASLKILTEQKEIIEGVASKAMLFKEQLKHEAILEVRNAGLLMAIQLASYDQVLGVIHECLKTGLVTDWFLFNAEAVRIAPPLNITEAEILKSCTILLAAIDKVYKDERRKK</sequence>
<dbReference type="PANTHER" id="PTHR11986">
    <property type="entry name" value="AMINOTRANSFERASE CLASS III"/>
    <property type="match status" value="1"/>
</dbReference>
<dbReference type="Pfam" id="PF00202">
    <property type="entry name" value="Aminotran_3"/>
    <property type="match status" value="1"/>
</dbReference>
<protein>
    <submittedName>
        <fullName evidence="6">Acetylornithine aminotransferase (EC)</fullName>
        <ecNumber evidence="6">2.6.1.11</ecNumber>
    </submittedName>
</protein>
<dbReference type="PIRSF" id="PIRSF000521">
    <property type="entry name" value="Transaminase_4ab_Lys_Orn"/>
    <property type="match status" value="1"/>
</dbReference>
<dbReference type="GO" id="GO:0042802">
    <property type="term" value="F:identical protein binding"/>
    <property type="evidence" value="ECO:0007669"/>
    <property type="project" value="TreeGrafter"/>
</dbReference>
<dbReference type="AlphaFoldDB" id="A0A6S6S3B4"/>
<dbReference type="InterPro" id="IPR015421">
    <property type="entry name" value="PyrdxlP-dep_Trfase_major"/>
</dbReference>
<dbReference type="EC" id="2.6.1.11" evidence="6"/>
<dbReference type="InterPro" id="IPR015424">
    <property type="entry name" value="PyrdxlP-dep_Trfase"/>
</dbReference>
<dbReference type="InterPro" id="IPR050103">
    <property type="entry name" value="Class-III_PLP-dep_AT"/>
</dbReference>
<evidence type="ECO:0000256" key="4">
    <source>
        <dbReference type="ARBA" id="ARBA00022898"/>
    </source>
</evidence>
<reference evidence="6" key="1">
    <citation type="submission" date="2020-01" db="EMBL/GenBank/DDBJ databases">
        <authorList>
            <person name="Meier V. D."/>
            <person name="Meier V D."/>
        </authorList>
    </citation>
    <scope>NUCLEOTIDE SEQUENCE</scope>
    <source>
        <strain evidence="6">HLG_WM_MAG_10</strain>
    </source>
</reference>
<dbReference type="EMBL" id="CACVAQ010000080">
    <property type="protein sequence ID" value="CAA6802801.1"/>
    <property type="molecule type" value="Genomic_DNA"/>
</dbReference>
<evidence type="ECO:0000256" key="5">
    <source>
        <dbReference type="RuleBase" id="RU003560"/>
    </source>
</evidence>
<dbReference type="Gene3D" id="3.90.1150.10">
    <property type="entry name" value="Aspartate Aminotransferase, domain 1"/>
    <property type="match status" value="1"/>
</dbReference>
<evidence type="ECO:0000256" key="2">
    <source>
        <dbReference type="ARBA" id="ARBA00022576"/>
    </source>
</evidence>
<keyword evidence="3 6" id="KW-0808">Transferase</keyword>
<dbReference type="PANTHER" id="PTHR11986:SF79">
    <property type="entry name" value="ACETYLORNITHINE AMINOTRANSFERASE, MITOCHONDRIAL"/>
    <property type="match status" value="1"/>
</dbReference>
<evidence type="ECO:0000313" key="6">
    <source>
        <dbReference type="EMBL" id="CAA6802801.1"/>
    </source>
</evidence>
<dbReference type="PROSITE" id="PS00600">
    <property type="entry name" value="AA_TRANSFER_CLASS_3"/>
    <property type="match status" value="1"/>
</dbReference>
<dbReference type="FunFam" id="3.40.640.10:FF:000004">
    <property type="entry name" value="Acetylornithine aminotransferase"/>
    <property type="match status" value="1"/>
</dbReference>
<comment type="similarity">
    <text evidence="5">Belongs to the class-III pyridoxal-phosphate-dependent aminotransferase family.</text>
</comment>
<dbReference type="GO" id="GO:0003992">
    <property type="term" value="F:N2-acetyl-L-ornithine:2-oxoglutarate 5-aminotransferase activity"/>
    <property type="evidence" value="ECO:0007669"/>
    <property type="project" value="UniProtKB-EC"/>
</dbReference>
<proteinExistence type="inferred from homology"/>
<name>A0A6S6S3B4_9BACT</name>
<dbReference type="InterPro" id="IPR015422">
    <property type="entry name" value="PyrdxlP-dep_Trfase_small"/>
</dbReference>
<dbReference type="CDD" id="cd00610">
    <property type="entry name" value="OAT_like"/>
    <property type="match status" value="1"/>
</dbReference>
<dbReference type="GO" id="GO:0030170">
    <property type="term" value="F:pyridoxal phosphate binding"/>
    <property type="evidence" value="ECO:0007669"/>
    <property type="project" value="InterPro"/>
</dbReference>
<dbReference type="InterPro" id="IPR005814">
    <property type="entry name" value="Aminotrans_3"/>
</dbReference>
<keyword evidence="4 5" id="KW-0663">Pyridoxal phosphate</keyword>
<dbReference type="SUPFAM" id="SSF53383">
    <property type="entry name" value="PLP-dependent transferases"/>
    <property type="match status" value="1"/>
</dbReference>
<accession>A0A6S6S3B4</accession>
<comment type="cofactor">
    <cofactor evidence="1">
        <name>pyridoxal 5'-phosphate</name>
        <dbReference type="ChEBI" id="CHEBI:597326"/>
    </cofactor>
</comment>
<organism evidence="6">
    <name type="scientific">uncultured Aureispira sp</name>
    <dbReference type="NCBI Taxonomy" id="1331704"/>
    <lineage>
        <taxon>Bacteria</taxon>
        <taxon>Pseudomonadati</taxon>
        <taxon>Bacteroidota</taxon>
        <taxon>Saprospiria</taxon>
        <taxon>Saprospirales</taxon>
        <taxon>Saprospiraceae</taxon>
        <taxon>Aureispira</taxon>
        <taxon>environmental samples</taxon>
    </lineage>
</organism>
<gene>
    <name evidence="6" type="ORF">HELGO_WM12038</name>
</gene>
<evidence type="ECO:0000256" key="1">
    <source>
        <dbReference type="ARBA" id="ARBA00001933"/>
    </source>
</evidence>
<keyword evidence="2 6" id="KW-0032">Aminotransferase</keyword>
<evidence type="ECO:0000256" key="3">
    <source>
        <dbReference type="ARBA" id="ARBA00022679"/>
    </source>
</evidence>
<dbReference type="Gene3D" id="3.40.640.10">
    <property type="entry name" value="Type I PLP-dependent aspartate aminotransferase-like (Major domain)"/>
    <property type="match status" value="1"/>
</dbReference>
<dbReference type="InterPro" id="IPR049704">
    <property type="entry name" value="Aminotrans_3_PPA_site"/>
</dbReference>